<name>A0ABD1B9R3_CARAN</name>
<comment type="caution">
    <text evidence="10">The sequence shown here is derived from an EMBL/GenBank/DDBJ whole genome shotgun (WGS) entry which is preliminary data.</text>
</comment>
<reference evidence="10 11" key="1">
    <citation type="submission" date="2024-04" db="EMBL/GenBank/DDBJ databases">
        <title>Genome assembly C_amara_ONT_v2.</title>
        <authorList>
            <person name="Yant L."/>
            <person name="Moore C."/>
            <person name="Slenker M."/>
        </authorList>
    </citation>
    <scope>NUCLEOTIDE SEQUENCE [LARGE SCALE GENOMIC DNA]</scope>
    <source>
        <tissue evidence="10">Leaf</tissue>
    </source>
</reference>
<dbReference type="AlphaFoldDB" id="A0ABD1B9R3"/>
<keyword evidence="11" id="KW-1185">Reference proteome</keyword>
<evidence type="ECO:0000259" key="9">
    <source>
        <dbReference type="Pfam" id="PF01490"/>
    </source>
</evidence>
<proteinExistence type="predicted"/>
<evidence type="ECO:0000256" key="3">
    <source>
        <dbReference type="ARBA" id="ARBA00022692"/>
    </source>
</evidence>
<evidence type="ECO:0000313" key="10">
    <source>
        <dbReference type="EMBL" id="KAL1215667.1"/>
    </source>
</evidence>
<evidence type="ECO:0000256" key="5">
    <source>
        <dbReference type="ARBA" id="ARBA00022989"/>
    </source>
</evidence>
<keyword evidence="5 8" id="KW-1133">Transmembrane helix</keyword>
<feature type="transmembrane region" description="Helical" evidence="8">
    <location>
        <begin position="290"/>
        <end position="314"/>
    </location>
</feature>
<dbReference type="PANTHER" id="PTHR48017">
    <property type="entry name" value="OS05G0424000 PROTEIN-RELATED"/>
    <property type="match status" value="1"/>
</dbReference>
<organism evidence="10 11">
    <name type="scientific">Cardamine amara subsp. amara</name>
    <dbReference type="NCBI Taxonomy" id="228776"/>
    <lineage>
        <taxon>Eukaryota</taxon>
        <taxon>Viridiplantae</taxon>
        <taxon>Streptophyta</taxon>
        <taxon>Embryophyta</taxon>
        <taxon>Tracheophyta</taxon>
        <taxon>Spermatophyta</taxon>
        <taxon>Magnoliopsida</taxon>
        <taxon>eudicotyledons</taxon>
        <taxon>Gunneridae</taxon>
        <taxon>Pentapetalae</taxon>
        <taxon>rosids</taxon>
        <taxon>malvids</taxon>
        <taxon>Brassicales</taxon>
        <taxon>Brassicaceae</taxon>
        <taxon>Cardamineae</taxon>
        <taxon>Cardamine</taxon>
    </lineage>
</organism>
<feature type="transmembrane region" description="Helical" evidence="8">
    <location>
        <begin position="78"/>
        <end position="103"/>
    </location>
</feature>
<feature type="transmembrane region" description="Helical" evidence="8">
    <location>
        <begin position="409"/>
        <end position="430"/>
    </location>
</feature>
<dbReference type="InterPro" id="IPR013057">
    <property type="entry name" value="AA_transpt_TM"/>
</dbReference>
<comment type="subcellular location">
    <subcellularLocation>
        <location evidence="1">Membrane</location>
    </subcellularLocation>
</comment>
<dbReference type="Pfam" id="PF01490">
    <property type="entry name" value="Aa_trans"/>
    <property type="match status" value="1"/>
</dbReference>
<feature type="transmembrane region" description="Helical" evidence="8">
    <location>
        <begin position="442"/>
        <end position="465"/>
    </location>
</feature>
<evidence type="ECO:0000256" key="7">
    <source>
        <dbReference type="SAM" id="MobiDB-lite"/>
    </source>
</evidence>
<feature type="compositionally biased region" description="Polar residues" evidence="7">
    <location>
        <begin position="16"/>
        <end position="35"/>
    </location>
</feature>
<feature type="domain" description="Amino acid transporter transmembrane" evidence="9">
    <location>
        <begin position="59"/>
        <end position="462"/>
    </location>
</feature>
<keyword evidence="6 8" id="KW-0472">Membrane</keyword>
<keyword evidence="4" id="KW-0029">Amino-acid transport</keyword>
<feature type="transmembrane region" description="Helical" evidence="8">
    <location>
        <begin position="141"/>
        <end position="160"/>
    </location>
</feature>
<evidence type="ECO:0000256" key="1">
    <source>
        <dbReference type="ARBA" id="ARBA00004370"/>
    </source>
</evidence>
<protein>
    <submittedName>
        <fullName evidence="10">Lysine histidine transporter-like 7</fullName>
    </submittedName>
</protein>
<keyword evidence="3 8" id="KW-0812">Transmembrane</keyword>
<feature type="transmembrane region" description="Helical" evidence="8">
    <location>
        <begin position="206"/>
        <end position="229"/>
    </location>
</feature>
<gene>
    <name evidence="10" type="ORF">V5N11_024212</name>
</gene>
<dbReference type="GO" id="GO:0006865">
    <property type="term" value="P:amino acid transport"/>
    <property type="evidence" value="ECO:0007669"/>
    <property type="project" value="UniProtKB-KW"/>
</dbReference>
<feature type="region of interest" description="Disordered" evidence="7">
    <location>
        <begin position="16"/>
        <end position="43"/>
    </location>
</feature>
<evidence type="ECO:0000313" key="11">
    <source>
        <dbReference type="Proteomes" id="UP001558713"/>
    </source>
</evidence>
<evidence type="ECO:0000256" key="8">
    <source>
        <dbReference type="SAM" id="Phobius"/>
    </source>
</evidence>
<dbReference type="Proteomes" id="UP001558713">
    <property type="component" value="Unassembled WGS sequence"/>
</dbReference>
<evidence type="ECO:0000256" key="6">
    <source>
        <dbReference type="ARBA" id="ARBA00023136"/>
    </source>
</evidence>
<accession>A0ABD1B9R3</accession>
<feature type="transmembrane region" description="Helical" evidence="8">
    <location>
        <begin position="386"/>
        <end position="403"/>
    </location>
</feature>
<keyword evidence="2" id="KW-0813">Transport</keyword>
<dbReference type="EMBL" id="JBANAX010000284">
    <property type="protein sequence ID" value="KAL1215667.1"/>
    <property type="molecule type" value="Genomic_DNA"/>
</dbReference>
<feature type="transmembrane region" description="Helical" evidence="8">
    <location>
        <begin position="250"/>
        <end position="270"/>
    </location>
</feature>
<sequence>MSKTLAKLFDLESQESGSSPLFMTPTLSTNPQSISGDKDGGDGERIPVEEWLPITESRKGNVYTATFHLLCSGIGLQVILLPAAFAALGWVWGTIILTVGFIWKLYTSWLLVHLHEAVPGIRFSRYVRLAIHSFGVKFGKLLGIFPVMYLSGGACTILVITGGKSIQQLLYILSENDKVQLTSVQCFLIFSCIAMIMSQFPNLNSLFGVSLIGGIMGMAYCTVIWILPVTTSDPQKIQISVSYTTTDRSFVHIFNAIGLIAIVFRGNNLVLEIQGTLPSDSKNPSSKTMWRAVMISHMFIAICMFPLSVIVYWAHGDKIPAMGGPVGNYLRLYEQEYSRRAACFIHLTFIFSCLCTYPINLMPACDNAEMVYITKKQKPCSITVRILLRVFLSLVCFSIAVGFPFLPYLAVLIGAIALLVTFTYPSFMWISIKKPQRKSPMWLLNVLVGCLGASLSVLLLVASAMRLADKGLHANFFKP</sequence>
<dbReference type="GO" id="GO:0016020">
    <property type="term" value="C:membrane"/>
    <property type="evidence" value="ECO:0007669"/>
    <property type="project" value="UniProtKB-SubCell"/>
</dbReference>
<feature type="transmembrane region" description="Helical" evidence="8">
    <location>
        <begin position="181"/>
        <end position="200"/>
    </location>
</feature>
<evidence type="ECO:0000256" key="4">
    <source>
        <dbReference type="ARBA" id="ARBA00022970"/>
    </source>
</evidence>
<evidence type="ECO:0000256" key="2">
    <source>
        <dbReference type="ARBA" id="ARBA00022448"/>
    </source>
</evidence>